<organism evidence="7 8">
    <name type="scientific">Neisseria canis</name>
    <dbReference type="NCBI Taxonomy" id="493"/>
    <lineage>
        <taxon>Bacteria</taxon>
        <taxon>Pseudomonadati</taxon>
        <taxon>Pseudomonadota</taxon>
        <taxon>Betaproteobacteria</taxon>
        <taxon>Neisseriales</taxon>
        <taxon>Neisseriaceae</taxon>
        <taxon>Neisseria</taxon>
    </lineage>
</organism>
<evidence type="ECO:0000256" key="3">
    <source>
        <dbReference type="ARBA" id="ARBA00022692"/>
    </source>
</evidence>
<feature type="transmembrane region" description="Helical" evidence="6">
    <location>
        <begin position="36"/>
        <end position="61"/>
    </location>
</feature>
<evidence type="ECO:0000256" key="6">
    <source>
        <dbReference type="RuleBase" id="RU365102"/>
    </source>
</evidence>
<dbReference type="KEGG" id="nci:NCTC10296_00719"/>
<feature type="transmembrane region" description="Helical" evidence="6">
    <location>
        <begin position="67"/>
        <end position="84"/>
    </location>
</feature>
<evidence type="ECO:0000256" key="2">
    <source>
        <dbReference type="ARBA" id="ARBA00009190"/>
    </source>
</evidence>
<feature type="transmembrane region" description="Helical" evidence="6">
    <location>
        <begin position="96"/>
        <end position="112"/>
    </location>
</feature>
<accession>A0A448D6Q8</accession>
<dbReference type="GO" id="GO:0016020">
    <property type="term" value="C:membrane"/>
    <property type="evidence" value="ECO:0007669"/>
    <property type="project" value="UniProtKB-SubCell"/>
</dbReference>
<dbReference type="Pfam" id="PF01169">
    <property type="entry name" value="GDT1"/>
    <property type="match status" value="2"/>
</dbReference>
<evidence type="ECO:0000313" key="8">
    <source>
        <dbReference type="Proteomes" id="UP000279284"/>
    </source>
</evidence>
<gene>
    <name evidence="7" type="ORF">NCTC10296_00719</name>
</gene>
<dbReference type="PANTHER" id="PTHR12608">
    <property type="entry name" value="TRANSMEMBRANE PROTEIN HTP-1 RELATED"/>
    <property type="match status" value="1"/>
</dbReference>
<keyword evidence="5 6" id="KW-0472">Membrane</keyword>
<feature type="transmembrane region" description="Helical" evidence="6">
    <location>
        <begin position="165"/>
        <end position="189"/>
    </location>
</feature>
<keyword evidence="3 6" id="KW-0812">Transmembrane</keyword>
<dbReference type="RefSeq" id="WP_085417174.1">
    <property type="nucleotide sequence ID" value="NZ_CAUJPY010000054.1"/>
</dbReference>
<comment type="subcellular location">
    <subcellularLocation>
        <location evidence="1 6">Membrane</location>
        <topology evidence="1 6">Multi-pass membrane protein</topology>
    </subcellularLocation>
</comment>
<dbReference type="GO" id="GO:0046873">
    <property type="term" value="F:metal ion transmembrane transporter activity"/>
    <property type="evidence" value="ECO:0007669"/>
    <property type="project" value="InterPro"/>
</dbReference>
<name>A0A448D6Q8_9NEIS</name>
<evidence type="ECO:0000256" key="1">
    <source>
        <dbReference type="ARBA" id="ARBA00004141"/>
    </source>
</evidence>
<dbReference type="Proteomes" id="UP000279284">
    <property type="component" value="Chromosome"/>
</dbReference>
<dbReference type="EMBL" id="LR134313">
    <property type="protein sequence ID" value="VEF00169.1"/>
    <property type="molecule type" value="Genomic_DNA"/>
</dbReference>
<evidence type="ECO:0000256" key="5">
    <source>
        <dbReference type="ARBA" id="ARBA00023136"/>
    </source>
</evidence>
<evidence type="ECO:0000313" key="7">
    <source>
        <dbReference type="EMBL" id="VEF00169.1"/>
    </source>
</evidence>
<dbReference type="PANTHER" id="PTHR12608:SF1">
    <property type="entry name" value="TRANSMEMBRANE PROTEIN 165"/>
    <property type="match status" value="1"/>
</dbReference>
<keyword evidence="4 6" id="KW-1133">Transmembrane helix</keyword>
<proteinExistence type="inferred from homology"/>
<keyword evidence="8" id="KW-1185">Reference proteome</keyword>
<dbReference type="STRING" id="493.BWD07_09265"/>
<dbReference type="InterPro" id="IPR001727">
    <property type="entry name" value="GDT1-like"/>
</dbReference>
<comment type="similarity">
    <text evidence="2 6">Belongs to the GDT1 family.</text>
</comment>
<reference evidence="7 8" key="1">
    <citation type="submission" date="2018-12" db="EMBL/GenBank/DDBJ databases">
        <authorList>
            <consortium name="Pathogen Informatics"/>
        </authorList>
    </citation>
    <scope>NUCLEOTIDE SEQUENCE [LARGE SCALE GENOMIC DNA]</scope>
    <source>
        <strain evidence="7 8">NCTC10296</strain>
    </source>
</reference>
<feature type="transmembrane region" description="Helical" evidence="6">
    <location>
        <begin position="132"/>
        <end position="153"/>
    </location>
</feature>
<evidence type="ECO:0000256" key="4">
    <source>
        <dbReference type="ARBA" id="ARBA00022989"/>
    </source>
</evidence>
<dbReference type="AlphaFoldDB" id="A0A448D6Q8"/>
<sequence length="190" mass="20198">MEAFVSSTLAVAVAEIGDKTQLLALFLAARFAQKSAIISGIFVATLLNHFVSAVLGVWIAEWVAPETVKWIVGLSFIAVGLWLLLPDKDGDDGGRWLQYGAFGATLILFFLAEVGDKTQIATVLLAAKYQTMFWVVVGSTLGLMLANVPVVYLGEMLMKKIPVAAVRAAACILFCILGVLTLMGGGISFG</sequence>
<dbReference type="OrthoDB" id="9801356at2"/>
<protein>
    <recommendedName>
        <fullName evidence="6">GDT1 family protein</fullName>
    </recommendedName>
</protein>